<dbReference type="EMBL" id="KV453842">
    <property type="protein sequence ID" value="ODV90155.1"/>
    <property type="molecule type" value="Genomic_DNA"/>
</dbReference>
<dbReference type="GO" id="GO:0006900">
    <property type="term" value="P:vesicle budding from membrane"/>
    <property type="evidence" value="ECO:0007669"/>
    <property type="project" value="TreeGrafter"/>
</dbReference>
<comment type="similarity">
    <text evidence="1">Belongs to the SNF7 family.</text>
</comment>
<dbReference type="Proteomes" id="UP000095023">
    <property type="component" value="Unassembled WGS sequence"/>
</dbReference>
<feature type="coiled-coil region" evidence="3">
    <location>
        <begin position="27"/>
        <end position="147"/>
    </location>
</feature>
<evidence type="ECO:0000256" key="2">
    <source>
        <dbReference type="ARBA" id="ARBA00023054"/>
    </source>
</evidence>
<evidence type="ECO:0000256" key="1">
    <source>
        <dbReference type="ARBA" id="ARBA00006190"/>
    </source>
</evidence>
<sequence>MNRLFGSKAKGPKPTIESAQASIETRMESLDVRIAKLNGELQVYQQKMSRMRDGPGKNAMKQKALKVLKQRKQLEQQKDSLYQQSWNMEQTQGTTEGLRNALISVDVMKEANKELKKQYGKLNIDKIEALQDEMADLMEASEELQATMGRGYDLPDDVSESELDAELEALGEEMQFDIEEPSGAIPSYLQDAGELPEFVDEPIEQKQQEAAQ</sequence>
<dbReference type="PANTHER" id="PTHR22761">
    <property type="entry name" value="CHARGED MULTIVESICULAR BODY PROTEIN"/>
    <property type="match status" value="1"/>
</dbReference>
<dbReference type="Pfam" id="PF03357">
    <property type="entry name" value="Snf7"/>
    <property type="match status" value="1"/>
</dbReference>
<protein>
    <recommendedName>
        <fullName evidence="7">Charged multivesicular body protein 5</fullName>
    </recommendedName>
</protein>
<evidence type="ECO:0008006" key="7">
    <source>
        <dbReference type="Google" id="ProtNLM"/>
    </source>
</evidence>
<dbReference type="GO" id="GO:0005771">
    <property type="term" value="C:multivesicular body"/>
    <property type="evidence" value="ECO:0007669"/>
    <property type="project" value="TreeGrafter"/>
</dbReference>
<feature type="region of interest" description="Disordered" evidence="4">
    <location>
        <begin position="174"/>
        <end position="212"/>
    </location>
</feature>
<dbReference type="OrthoDB" id="3973241at2759"/>
<dbReference type="GO" id="GO:0032511">
    <property type="term" value="P:late endosome to vacuole transport via multivesicular body sorting pathway"/>
    <property type="evidence" value="ECO:0007669"/>
    <property type="project" value="TreeGrafter"/>
</dbReference>
<feature type="compositionally biased region" description="Basic and acidic residues" evidence="4">
    <location>
        <begin position="203"/>
        <end position="212"/>
    </location>
</feature>
<dbReference type="AlphaFoldDB" id="A0A1E4TEH9"/>
<keyword evidence="6" id="KW-1185">Reference proteome</keyword>
<dbReference type="Gene3D" id="6.10.250.1710">
    <property type="match status" value="1"/>
</dbReference>
<evidence type="ECO:0000256" key="4">
    <source>
        <dbReference type="SAM" id="MobiDB-lite"/>
    </source>
</evidence>
<keyword evidence="2 3" id="KW-0175">Coiled coil</keyword>
<reference evidence="6" key="1">
    <citation type="submission" date="2016-02" db="EMBL/GenBank/DDBJ databases">
        <title>Comparative genomics of biotechnologically important yeasts.</title>
        <authorList>
            <consortium name="DOE Joint Genome Institute"/>
            <person name="Riley R."/>
            <person name="Haridas S."/>
            <person name="Wolfe K.H."/>
            <person name="Lopes M.R."/>
            <person name="Hittinger C.T."/>
            <person name="Goker M."/>
            <person name="Salamov A."/>
            <person name="Wisecaver J."/>
            <person name="Long T.M."/>
            <person name="Aerts A.L."/>
            <person name="Barry K."/>
            <person name="Choi C."/>
            <person name="Clum A."/>
            <person name="Coughlan A.Y."/>
            <person name="Deshpande S."/>
            <person name="Douglass A.P."/>
            <person name="Hanson S.J."/>
            <person name="Klenk H.-P."/>
            <person name="Labutti K."/>
            <person name="Lapidus A."/>
            <person name="Lindquist E."/>
            <person name="Lipzen A."/>
            <person name="Meier-Kolthoff J.P."/>
            <person name="Ohm R.A."/>
            <person name="Otillar R.P."/>
            <person name="Pangilinan J."/>
            <person name="Peng Y."/>
            <person name="Rokas A."/>
            <person name="Rosa C.A."/>
            <person name="Scheuner C."/>
            <person name="Sibirny A.A."/>
            <person name="Slot J.C."/>
            <person name="Stielow J.B."/>
            <person name="Sun H."/>
            <person name="Kurtzman C.P."/>
            <person name="Blackwell M."/>
            <person name="Jeffries T.W."/>
            <person name="Grigoriev I.V."/>
        </authorList>
    </citation>
    <scope>NUCLEOTIDE SEQUENCE [LARGE SCALE GENOMIC DNA]</scope>
    <source>
        <strain evidence="6">NRRL Y-17796</strain>
    </source>
</reference>
<proteinExistence type="inferred from homology"/>
<gene>
    <name evidence="5" type="ORF">CANCADRAFT_1888</name>
</gene>
<organism evidence="5 6">
    <name type="scientific">Tortispora caseinolytica NRRL Y-17796</name>
    <dbReference type="NCBI Taxonomy" id="767744"/>
    <lineage>
        <taxon>Eukaryota</taxon>
        <taxon>Fungi</taxon>
        <taxon>Dikarya</taxon>
        <taxon>Ascomycota</taxon>
        <taxon>Saccharomycotina</taxon>
        <taxon>Trigonopsidomycetes</taxon>
        <taxon>Trigonopsidales</taxon>
        <taxon>Trigonopsidaceae</taxon>
        <taxon>Tortispora</taxon>
    </lineage>
</organism>
<evidence type="ECO:0000256" key="3">
    <source>
        <dbReference type="SAM" id="Coils"/>
    </source>
</evidence>
<accession>A0A1E4TEH9</accession>
<dbReference type="InterPro" id="IPR005024">
    <property type="entry name" value="Snf7_fam"/>
</dbReference>
<name>A0A1E4TEH9_9ASCO</name>
<evidence type="ECO:0000313" key="6">
    <source>
        <dbReference type="Proteomes" id="UP000095023"/>
    </source>
</evidence>
<dbReference type="PANTHER" id="PTHR22761:SF12">
    <property type="entry name" value="CHARGED MULTIVESICULAR BODY PROTEIN 5"/>
    <property type="match status" value="1"/>
</dbReference>
<evidence type="ECO:0000313" key="5">
    <source>
        <dbReference type="EMBL" id="ODV90155.1"/>
    </source>
</evidence>